<name>A0A8S0R0Y7_OLEEU</name>
<keyword evidence="2" id="KW-1133">Transmembrane helix</keyword>
<evidence type="ECO:0000259" key="3">
    <source>
        <dbReference type="PROSITE" id="PS50119"/>
    </source>
</evidence>
<dbReference type="PANTHER" id="PTHR31065">
    <property type="entry name" value="PLATZ TRANSCRIPTION FACTOR FAMILY PROTEIN"/>
    <property type="match status" value="1"/>
</dbReference>
<proteinExistence type="predicted"/>
<dbReference type="EMBL" id="CACTIH010002048">
    <property type="protein sequence ID" value="CAA2972318.1"/>
    <property type="molecule type" value="Genomic_DNA"/>
</dbReference>
<accession>A0A8S0R0Y7</accession>
<evidence type="ECO:0000256" key="1">
    <source>
        <dbReference type="PROSITE-ProRule" id="PRU00024"/>
    </source>
</evidence>
<keyword evidence="1" id="KW-0479">Metal-binding</keyword>
<evidence type="ECO:0000313" key="4">
    <source>
        <dbReference type="EMBL" id="CAA2972318.1"/>
    </source>
</evidence>
<dbReference type="Gramene" id="OE9A028331T1">
    <property type="protein sequence ID" value="OE9A028331C1"/>
    <property type="gene ID" value="OE9A028331"/>
</dbReference>
<dbReference type="InterPro" id="IPR008010">
    <property type="entry name" value="Tatp1"/>
</dbReference>
<feature type="transmembrane region" description="Helical" evidence="2">
    <location>
        <begin position="38"/>
        <end position="63"/>
    </location>
</feature>
<dbReference type="GO" id="GO:0008270">
    <property type="term" value="F:zinc ion binding"/>
    <property type="evidence" value="ECO:0007669"/>
    <property type="project" value="UniProtKB-KW"/>
</dbReference>
<evidence type="ECO:0000313" key="5">
    <source>
        <dbReference type="Proteomes" id="UP000594638"/>
    </source>
</evidence>
<protein>
    <submittedName>
        <fullName evidence="4">Uncharacterized protein LOC111399295</fullName>
    </submittedName>
</protein>
<dbReference type="Proteomes" id="UP000594638">
    <property type="component" value="Unassembled WGS sequence"/>
</dbReference>
<keyword evidence="2" id="KW-0472">Membrane</keyword>
<dbReference type="Pfam" id="PF04640">
    <property type="entry name" value="PLATZ"/>
    <property type="match status" value="1"/>
</dbReference>
<dbReference type="InterPro" id="IPR006734">
    <property type="entry name" value="PLATZ"/>
</dbReference>
<dbReference type="AlphaFoldDB" id="A0A8S0R0Y7"/>
<organism evidence="4 5">
    <name type="scientific">Olea europaea subsp. europaea</name>
    <dbReference type="NCBI Taxonomy" id="158383"/>
    <lineage>
        <taxon>Eukaryota</taxon>
        <taxon>Viridiplantae</taxon>
        <taxon>Streptophyta</taxon>
        <taxon>Embryophyta</taxon>
        <taxon>Tracheophyta</taxon>
        <taxon>Spermatophyta</taxon>
        <taxon>Magnoliopsida</taxon>
        <taxon>eudicotyledons</taxon>
        <taxon>Gunneridae</taxon>
        <taxon>Pentapetalae</taxon>
        <taxon>asterids</taxon>
        <taxon>lamiids</taxon>
        <taxon>Lamiales</taxon>
        <taxon>Oleaceae</taxon>
        <taxon>Oleeae</taxon>
        <taxon>Olea</taxon>
    </lineage>
</organism>
<keyword evidence="5" id="KW-1185">Reference proteome</keyword>
<feature type="domain" description="B box-type" evidence="3">
    <location>
        <begin position="171"/>
        <end position="212"/>
    </location>
</feature>
<dbReference type="PROSITE" id="PS50119">
    <property type="entry name" value="ZF_BBOX"/>
    <property type="match status" value="1"/>
</dbReference>
<keyword evidence="1" id="KW-0863">Zinc-finger</keyword>
<evidence type="ECO:0000256" key="2">
    <source>
        <dbReference type="SAM" id="Phobius"/>
    </source>
</evidence>
<dbReference type="Pfam" id="PF05346">
    <property type="entry name" value="DUF747"/>
    <property type="match status" value="1"/>
</dbReference>
<comment type="caution">
    <text evidence="4">The sequence shown here is derived from an EMBL/GenBank/DDBJ whole genome shotgun (WGS) entry which is preliminary data.</text>
</comment>
<reference evidence="4 5" key="1">
    <citation type="submission" date="2019-12" db="EMBL/GenBank/DDBJ databases">
        <authorList>
            <person name="Alioto T."/>
            <person name="Alioto T."/>
            <person name="Gomez Garrido J."/>
        </authorList>
    </citation>
    <scope>NUCLEOTIDE SEQUENCE [LARGE SCALE GENOMIC DNA]</scope>
</reference>
<dbReference type="PANTHER" id="PTHR31065:SF41">
    <property type="entry name" value="PLATZ TRANSCRIPTION FACTOR FAMILY PROTEIN"/>
    <property type="match status" value="1"/>
</dbReference>
<dbReference type="OrthoDB" id="724537at2759"/>
<gene>
    <name evidence="4" type="ORF">OLEA9_A028331</name>
</gene>
<keyword evidence="1" id="KW-0862">Zinc</keyword>
<keyword evidence="2" id="KW-0812">Transmembrane</keyword>
<dbReference type="InterPro" id="IPR000315">
    <property type="entry name" value="Znf_B-box"/>
</dbReference>
<sequence length="348" mass="40130">MNGKELTKGESLDWKKLMDEDPIRSDGNVEKQMRCEKLIIVVGFSVCLDSFVSLLTVMPTRIIETLWRLLRTRQFKMPSSAELSDFGCFAVLVSGVTILQQADISLIYHMIRGQRTFKLYVVYSVLEIFCETHFNICSNLIEILIDWKVGLKKRKPEWLSTLLHSKFFDSCIDHRGLRKNEKNMFCIDCNLCFCKHCITSSTHCNLHRCLQICKYVYHDVVRVQDIQKYLDSSQIQTYKINGEKAVHLNSRPQLKEFAKTSKPKAGASCEACGRHIQDLPNRFCSIACKMSSNAIIEQQSQEIFTKFDELSSENDSSEVIQEWVSTTLLSRRKLLHKRKGIPIRAPLS</sequence>